<feature type="region of interest" description="Disordered" evidence="1">
    <location>
        <begin position="380"/>
        <end position="405"/>
    </location>
</feature>
<dbReference type="CDD" id="cd01647">
    <property type="entry name" value="RT_LTR"/>
    <property type="match status" value="1"/>
</dbReference>
<evidence type="ECO:0000259" key="4">
    <source>
        <dbReference type="Pfam" id="PF24626"/>
    </source>
</evidence>
<evidence type="ECO:0000313" key="5">
    <source>
        <dbReference type="EMBL" id="GJT18232.1"/>
    </source>
</evidence>
<evidence type="ECO:0000256" key="1">
    <source>
        <dbReference type="SAM" id="MobiDB-lite"/>
    </source>
</evidence>
<dbReference type="Pfam" id="PF24626">
    <property type="entry name" value="SH3_Tf2-1"/>
    <property type="match status" value="1"/>
</dbReference>
<dbReference type="PANTHER" id="PTHR24559">
    <property type="entry name" value="TRANSPOSON TY3-I GAG-POL POLYPROTEIN"/>
    <property type="match status" value="1"/>
</dbReference>
<feature type="compositionally biased region" description="Acidic residues" evidence="1">
    <location>
        <begin position="392"/>
        <end position="405"/>
    </location>
</feature>
<name>A0ABQ5BWD5_9ASTR</name>
<dbReference type="Gene3D" id="3.30.70.270">
    <property type="match status" value="1"/>
</dbReference>
<dbReference type="Proteomes" id="UP001151760">
    <property type="component" value="Unassembled WGS sequence"/>
</dbReference>
<feature type="compositionally biased region" description="Basic and acidic residues" evidence="1">
    <location>
        <begin position="380"/>
        <end position="391"/>
    </location>
</feature>
<comment type="caution">
    <text evidence="5">The sequence shown here is derived from an EMBL/GenBank/DDBJ whole genome shotgun (WGS) entry which is preliminary data.</text>
</comment>
<sequence>MSMWIISRGVVLLILLKLGIRNWGEVNPTHAYYNGSCISKDTEDPSWSTSFKTKSTQKTSSALEALWKTLFMLYLYLIGTFGKTIDMLPLSVVSPKKKLKSKNLVTLVASPKEFQAERKETGVSYALVEKGVEDVMENAIPTIKLGDEWKTAFKMKDGLYEWLVMPFGLSSAPSTFMRLMTQVLRPFIGKLVVVYFDDILICSQTEEEHLGHLRKLMKALADNDLFVNLKNYTFLTNKPLFLGYIESSDGIHVDETKNVMLVEPGLGLFVTRREAFQATHEVVRANITEANVKYKIASDKHCRKKLFQVGDEVMVFLRKERFPVGTYSKLQPKKYSSYKILRKINDNAYVVDLPNTMSISKTFNVLDIYEFYSVDVNEGKHSRTSSSKERENDEDMIQELADEYT</sequence>
<accession>A0ABQ5BWD5</accession>
<evidence type="ECO:0000256" key="2">
    <source>
        <dbReference type="SAM" id="SignalP"/>
    </source>
</evidence>
<dbReference type="InterPro" id="IPR056924">
    <property type="entry name" value="SH3_Tf2-1"/>
</dbReference>
<gene>
    <name evidence="5" type="ORF">Tco_0876938</name>
</gene>
<protein>
    <submittedName>
        <fullName evidence="5">Transposon ty3-I gag-pol polyprotein</fullName>
    </submittedName>
</protein>
<dbReference type="SUPFAM" id="SSF56672">
    <property type="entry name" value="DNA/RNA polymerases"/>
    <property type="match status" value="1"/>
</dbReference>
<reference evidence="5" key="2">
    <citation type="submission" date="2022-01" db="EMBL/GenBank/DDBJ databases">
        <authorList>
            <person name="Yamashiro T."/>
            <person name="Shiraishi A."/>
            <person name="Satake H."/>
            <person name="Nakayama K."/>
        </authorList>
    </citation>
    <scope>NUCLEOTIDE SEQUENCE</scope>
</reference>
<dbReference type="PANTHER" id="PTHR24559:SF442">
    <property type="entry name" value="RNA-DIRECTED DNA POLYMERASE HOMOLOG"/>
    <property type="match status" value="1"/>
</dbReference>
<dbReference type="EMBL" id="BQNB010013622">
    <property type="protein sequence ID" value="GJT18232.1"/>
    <property type="molecule type" value="Genomic_DNA"/>
</dbReference>
<feature type="chain" id="PRO_5047243646" evidence="2">
    <location>
        <begin position="25"/>
        <end position="405"/>
    </location>
</feature>
<dbReference type="InterPro" id="IPR043128">
    <property type="entry name" value="Rev_trsase/Diguanyl_cyclase"/>
</dbReference>
<evidence type="ECO:0000259" key="3">
    <source>
        <dbReference type="Pfam" id="PF00078"/>
    </source>
</evidence>
<organism evidence="5 6">
    <name type="scientific">Tanacetum coccineum</name>
    <dbReference type="NCBI Taxonomy" id="301880"/>
    <lineage>
        <taxon>Eukaryota</taxon>
        <taxon>Viridiplantae</taxon>
        <taxon>Streptophyta</taxon>
        <taxon>Embryophyta</taxon>
        <taxon>Tracheophyta</taxon>
        <taxon>Spermatophyta</taxon>
        <taxon>Magnoliopsida</taxon>
        <taxon>eudicotyledons</taxon>
        <taxon>Gunneridae</taxon>
        <taxon>Pentapetalae</taxon>
        <taxon>asterids</taxon>
        <taxon>campanulids</taxon>
        <taxon>Asterales</taxon>
        <taxon>Asteraceae</taxon>
        <taxon>Asteroideae</taxon>
        <taxon>Anthemideae</taxon>
        <taxon>Anthemidinae</taxon>
        <taxon>Tanacetum</taxon>
    </lineage>
</organism>
<dbReference type="InterPro" id="IPR000477">
    <property type="entry name" value="RT_dom"/>
</dbReference>
<reference evidence="5" key="1">
    <citation type="journal article" date="2022" name="Int. J. Mol. Sci.">
        <title>Draft Genome of Tanacetum Coccineum: Genomic Comparison of Closely Related Tanacetum-Family Plants.</title>
        <authorList>
            <person name="Yamashiro T."/>
            <person name="Shiraishi A."/>
            <person name="Nakayama K."/>
            <person name="Satake H."/>
        </authorList>
    </citation>
    <scope>NUCLEOTIDE SEQUENCE</scope>
</reference>
<keyword evidence="2" id="KW-0732">Signal</keyword>
<dbReference type="InterPro" id="IPR043502">
    <property type="entry name" value="DNA/RNA_pol_sf"/>
</dbReference>
<evidence type="ECO:0000313" key="6">
    <source>
        <dbReference type="Proteomes" id="UP001151760"/>
    </source>
</evidence>
<feature type="signal peptide" evidence="2">
    <location>
        <begin position="1"/>
        <end position="24"/>
    </location>
</feature>
<proteinExistence type="predicted"/>
<keyword evidence="6" id="KW-1185">Reference proteome</keyword>
<dbReference type="InterPro" id="IPR053134">
    <property type="entry name" value="RNA-dir_DNA_polymerase"/>
</dbReference>
<feature type="domain" description="Tf2-1-like SH3-like" evidence="4">
    <location>
        <begin position="310"/>
        <end position="369"/>
    </location>
</feature>
<feature type="domain" description="Reverse transcriptase" evidence="3">
    <location>
        <begin position="147"/>
        <end position="244"/>
    </location>
</feature>
<dbReference type="Pfam" id="PF00078">
    <property type="entry name" value="RVT_1"/>
    <property type="match status" value="1"/>
</dbReference>